<sequence>MAAKLMISSDQGSSASKTLYQVNNGRTGVVVMEPQILTLPQSSIASYKDSRGALNNALPENDAWLSFKKTADDCMVLGHLAKQFHGTSKLTQLKFEQGAAKLMAIIGAIIQKEGLDPEIEVAVATLLPFGEYVNRDQLKEQFQKEAKNYYFRNQKINVYTDEFKCLPEGAGFIASYARKHGEDWFAQRKIVVLMCGHRNTSLLVFDKGSLTHESQTTGLGFIKLVESVMQRSSLDDAELLTPAIYNMGAHISADNPNLRILLKSFHPENFQREADALVGVIETAREEYWALLANWLESAMPKQLDEMIIAGGGAYYLKDRLDQFLGWAEPAWNADERSEGLQNLLSPYPDSESLFVRFRDVYALHFAMYKEAIAVHH</sequence>
<reference evidence="1 2" key="1">
    <citation type="submission" date="2024-10" db="EMBL/GenBank/DDBJ databases">
        <authorList>
            <person name="Ratan Roy A."/>
            <person name="Morales Sandoval P.H."/>
            <person name="De Los Santos Villalobos S."/>
            <person name="Chakraborty S."/>
            <person name="Mukherjee J."/>
        </authorList>
    </citation>
    <scope>NUCLEOTIDE SEQUENCE [LARGE SCALE GENOMIC DNA]</scope>
    <source>
        <strain evidence="1 2">S1</strain>
    </source>
</reference>
<name>A0ABW6IMG6_9CYAN</name>
<dbReference type="EMBL" id="JBHZOL010000111">
    <property type="protein sequence ID" value="MFE4108489.1"/>
    <property type="molecule type" value="Genomic_DNA"/>
</dbReference>
<organism evidence="1 2">
    <name type="scientific">Almyronema epifaneia S1</name>
    <dbReference type="NCBI Taxonomy" id="2991925"/>
    <lineage>
        <taxon>Bacteria</taxon>
        <taxon>Bacillati</taxon>
        <taxon>Cyanobacteriota</taxon>
        <taxon>Cyanophyceae</taxon>
        <taxon>Nodosilineales</taxon>
        <taxon>Nodosilineaceae</taxon>
        <taxon>Almyronema</taxon>
        <taxon>Almyronema epifaneia</taxon>
    </lineage>
</organism>
<dbReference type="Gene3D" id="3.30.420.40">
    <property type="match status" value="1"/>
</dbReference>
<dbReference type="RefSeq" id="WP_377968118.1">
    <property type="nucleotide sequence ID" value="NZ_JBHZOL010000111.1"/>
</dbReference>
<accession>A0ABW6IMG6</accession>
<evidence type="ECO:0000313" key="2">
    <source>
        <dbReference type="Proteomes" id="UP001600165"/>
    </source>
</evidence>
<protein>
    <submittedName>
        <fullName evidence="1">ParM/StbA family protein</fullName>
    </submittedName>
</protein>
<proteinExistence type="predicted"/>
<gene>
    <name evidence="1" type="ORF">ACFVKH_19590</name>
</gene>
<comment type="caution">
    <text evidence="1">The sequence shown here is derived from an EMBL/GenBank/DDBJ whole genome shotgun (WGS) entry which is preliminary data.</text>
</comment>
<dbReference type="CDD" id="cd10227">
    <property type="entry name" value="ASKHA_NBD_ParM-like"/>
    <property type="match status" value="1"/>
</dbReference>
<evidence type="ECO:0000313" key="1">
    <source>
        <dbReference type="EMBL" id="MFE4108489.1"/>
    </source>
</evidence>
<dbReference type="Proteomes" id="UP001600165">
    <property type="component" value="Unassembled WGS sequence"/>
</dbReference>
<keyword evidence="2" id="KW-1185">Reference proteome</keyword>